<dbReference type="Gene3D" id="2.30.30.40">
    <property type="entry name" value="SH3 Domains"/>
    <property type="match status" value="1"/>
</dbReference>
<dbReference type="SUPFAM" id="SSF52540">
    <property type="entry name" value="P-loop containing nucleoside triphosphate hydrolases"/>
    <property type="match status" value="1"/>
</dbReference>
<evidence type="ECO:0000256" key="3">
    <source>
        <dbReference type="PROSITE-ProRule" id="PRU00192"/>
    </source>
</evidence>
<keyword evidence="2 3" id="KW-0728">SH3 domain</keyword>
<dbReference type="EMBL" id="JBJKFK010000557">
    <property type="protein sequence ID" value="KAL3316337.1"/>
    <property type="molecule type" value="Genomic_DNA"/>
</dbReference>
<dbReference type="InterPro" id="IPR008145">
    <property type="entry name" value="GK/Ca_channel_bsu"/>
</dbReference>
<keyword evidence="9" id="KW-1185">Reference proteome</keyword>
<organism evidence="8 9">
    <name type="scientific">Cichlidogyrus casuarinus</name>
    <dbReference type="NCBI Taxonomy" id="1844966"/>
    <lineage>
        <taxon>Eukaryota</taxon>
        <taxon>Metazoa</taxon>
        <taxon>Spiralia</taxon>
        <taxon>Lophotrochozoa</taxon>
        <taxon>Platyhelminthes</taxon>
        <taxon>Monogenea</taxon>
        <taxon>Monopisthocotylea</taxon>
        <taxon>Dactylogyridea</taxon>
        <taxon>Ancyrocephalidae</taxon>
        <taxon>Cichlidogyrus</taxon>
    </lineage>
</organism>
<comment type="similarity">
    <text evidence="1">Belongs to the MAGUK family.</text>
</comment>
<evidence type="ECO:0000259" key="6">
    <source>
        <dbReference type="PROSITE" id="PS50052"/>
    </source>
</evidence>
<dbReference type="Gene3D" id="2.30.42.10">
    <property type="match status" value="1"/>
</dbReference>
<dbReference type="SMART" id="SM00072">
    <property type="entry name" value="GuKc"/>
    <property type="match status" value="1"/>
</dbReference>
<gene>
    <name evidence="8" type="primary">MPP5</name>
    <name evidence="8" type="ORF">Ciccas_005022</name>
</gene>
<dbReference type="SUPFAM" id="SSF50044">
    <property type="entry name" value="SH3-domain"/>
    <property type="match status" value="1"/>
</dbReference>
<protein>
    <submittedName>
        <fullName evidence="8">Maguk P55 subfamily member</fullName>
    </submittedName>
</protein>
<dbReference type="InterPro" id="IPR001478">
    <property type="entry name" value="PDZ"/>
</dbReference>
<dbReference type="InterPro" id="IPR027417">
    <property type="entry name" value="P-loop_NTPase"/>
</dbReference>
<dbReference type="Proteomes" id="UP001626550">
    <property type="component" value="Unassembled WGS sequence"/>
</dbReference>
<evidence type="ECO:0000313" key="9">
    <source>
        <dbReference type="Proteomes" id="UP001626550"/>
    </source>
</evidence>
<dbReference type="SMART" id="SM00228">
    <property type="entry name" value="PDZ"/>
    <property type="match status" value="1"/>
</dbReference>
<dbReference type="PROSITE" id="PS50106">
    <property type="entry name" value="PDZ"/>
    <property type="match status" value="1"/>
</dbReference>
<evidence type="ECO:0000256" key="1">
    <source>
        <dbReference type="ARBA" id="ARBA00007014"/>
    </source>
</evidence>
<reference evidence="8 9" key="1">
    <citation type="submission" date="2024-11" db="EMBL/GenBank/DDBJ databases">
        <title>Adaptive evolution of stress response genes in parasites aligns with host niche diversity.</title>
        <authorList>
            <person name="Hahn C."/>
            <person name="Resl P."/>
        </authorList>
    </citation>
    <scope>NUCLEOTIDE SEQUENCE [LARGE SCALE GENOMIC DNA]</scope>
    <source>
        <strain evidence="8">EGGRZ-B1_66</strain>
        <tissue evidence="8">Body</tissue>
    </source>
</reference>
<feature type="region of interest" description="Disordered" evidence="4">
    <location>
        <begin position="453"/>
        <end position="472"/>
    </location>
</feature>
<dbReference type="InterPro" id="IPR050716">
    <property type="entry name" value="MAGUK"/>
</dbReference>
<proteinExistence type="inferred from homology"/>
<dbReference type="PROSITE" id="PS50002">
    <property type="entry name" value="SH3"/>
    <property type="match status" value="1"/>
</dbReference>
<dbReference type="CDD" id="cd11862">
    <property type="entry name" value="SH3_MPP"/>
    <property type="match status" value="1"/>
</dbReference>
<dbReference type="Pfam" id="PF00595">
    <property type="entry name" value="PDZ"/>
    <property type="match status" value="1"/>
</dbReference>
<dbReference type="AlphaFoldDB" id="A0ABD2Q9X2"/>
<feature type="domain" description="SH3" evidence="5">
    <location>
        <begin position="365"/>
        <end position="441"/>
    </location>
</feature>
<evidence type="ECO:0000259" key="5">
    <source>
        <dbReference type="PROSITE" id="PS50002"/>
    </source>
</evidence>
<evidence type="ECO:0000313" key="8">
    <source>
        <dbReference type="EMBL" id="KAL3316337.1"/>
    </source>
</evidence>
<dbReference type="InterPro" id="IPR008144">
    <property type="entry name" value="Guanylate_kin-like_dom"/>
</dbReference>
<dbReference type="SUPFAM" id="SSF50156">
    <property type="entry name" value="PDZ domain-like"/>
    <property type="match status" value="1"/>
</dbReference>
<feature type="region of interest" description="Disordered" evidence="4">
    <location>
        <begin position="46"/>
        <end position="68"/>
    </location>
</feature>
<feature type="compositionally biased region" description="Basic and acidic residues" evidence="4">
    <location>
        <begin position="453"/>
        <end position="463"/>
    </location>
</feature>
<dbReference type="InterPro" id="IPR036028">
    <property type="entry name" value="SH3-like_dom_sf"/>
</dbReference>
<dbReference type="Gene3D" id="3.40.50.300">
    <property type="entry name" value="P-loop containing nucleotide triphosphate hydrolases"/>
    <property type="match status" value="1"/>
</dbReference>
<evidence type="ECO:0000259" key="7">
    <source>
        <dbReference type="PROSITE" id="PS50106"/>
    </source>
</evidence>
<dbReference type="PANTHER" id="PTHR23122">
    <property type="entry name" value="MEMBRANE-ASSOCIATED GUANYLATE KINASE MAGUK"/>
    <property type="match status" value="1"/>
</dbReference>
<dbReference type="InterPro" id="IPR036034">
    <property type="entry name" value="PDZ_sf"/>
</dbReference>
<comment type="caution">
    <text evidence="8">The sequence shown here is derived from an EMBL/GenBank/DDBJ whole genome shotgun (WGS) entry which is preliminary data.</text>
</comment>
<evidence type="ECO:0000256" key="2">
    <source>
        <dbReference type="ARBA" id="ARBA00022443"/>
    </source>
</evidence>
<dbReference type="InterPro" id="IPR001452">
    <property type="entry name" value="SH3_domain"/>
</dbReference>
<sequence length="808" mass="93519">MNMLNREENNRLNVKDAIQNFENELISRKAQAEEVRFLRHSLRESDRMRRLAKQQQRQPNRPLHLDGSANRGYIVDEDVKKELSDISTFLSQLRRTLRRRKADYSQGENIDPDLDEKEWSWLSNTLTNDNFFKSFFVHEYLGKAYERCRAQLHGVPKQEWPRGTNLAQLTQDVSQYCSQRSYVSDYTKELCQLLHKPLLIQFFATHDAVAEVFTQWKKDKHLLSPQNLRETSFTGDGRRKVPRPMQDLIHETAVPGCYWKSANSTANPNMRLVVIQKQPREYLGLTVVNESTSILVARVIRDSLADKTNLFFEGDELIWVNGVDLLHKDVNFVHDFLKEQSGQLEFLVTPSKEAFLAATRYHSPEPTIHLRALFSYSPDEDHFIPCKDLSLPFCKGHVLEVVSTKDPNWWQAVRLQRNERIGSYGELAGLIPSPQYQYNRSILRVKSDYENNKQEESAKHCESSSEDEYATQNGANGGLGAIADLSIVMSQLLWMKDGAVAKTVYWKRADGLEATVEDEKDLREWCRSGIVWGIHGFSVRNIRKKIKQKSSSGHLRSKHKLHLPHPLPMSNAGWLDDRNTQVKISHPFLLTYEPVEEFPPEPKRRRPLVIVGPAHLGRHLLIEALVDYDPRKFTTVEMHTTNLALSGQTVGVQRFTYMDRQEFELRYAKKEFLEIGIMNKHYYGSLKTTLEKIIDSGKVALLALRPESVRAMRNSGLMPFVLFLDAPERVMDMERVCKGLNLGTECSRTECQYALEACKLAEKNYGHWFDETLTMDGELDQAVEILLDLTLNLEREPQWVPRRWLYPQ</sequence>
<dbReference type="PROSITE" id="PS50052">
    <property type="entry name" value="GUANYLATE_KINASE_2"/>
    <property type="match status" value="1"/>
</dbReference>
<feature type="domain" description="PDZ" evidence="7">
    <location>
        <begin position="272"/>
        <end position="352"/>
    </location>
</feature>
<dbReference type="Pfam" id="PF00625">
    <property type="entry name" value="Guanylate_kin"/>
    <property type="match status" value="1"/>
</dbReference>
<evidence type="ECO:0000256" key="4">
    <source>
        <dbReference type="SAM" id="MobiDB-lite"/>
    </source>
</evidence>
<accession>A0ABD2Q9X2</accession>
<feature type="domain" description="Guanylate kinase-like" evidence="6">
    <location>
        <begin position="605"/>
        <end position="791"/>
    </location>
</feature>
<name>A0ABD2Q9X2_9PLAT</name>